<dbReference type="InterPro" id="IPR029062">
    <property type="entry name" value="Class_I_gatase-like"/>
</dbReference>
<dbReference type="InterPro" id="IPR018062">
    <property type="entry name" value="HTH_AraC-typ_CS"/>
</dbReference>
<accession>A0A495II59</accession>
<comment type="caution">
    <text evidence="5">The sequence shown here is derived from an EMBL/GenBank/DDBJ whole genome shotgun (WGS) entry which is preliminary data.</text>
</comment>
<dbReference type="GO" id="GO:0003700">
    <property type="term" value="F:DNA-binding transcription factor activity"/>
    <property type="evidence" value="ECO:0007669"/>
    <property type="project" value="InterPro"/>
</dbReference>
<dbReference type="InterPro" id="IPR002818">
    <property type="entry name" value="DJ-1/PfpI"/>
</dbReference>
<sequence length="325" mass="34912">MQRTHEIGFLVFQDVKMLDVAGPSEVFAEANLFGARYRISILTAGGGDVRATTGLRVPADASAFDERRWDTVLVAGGDPYPAKPVSEELIDATRHLAARADRVASICTGAFVLGAAGLLDGKRATTHWRHASELAARHPAAHVEPDRIFVHDQGVYTSAGVSAGIDLALSLVEVDHGADLARSVARSLVVYMQRGGGQSQFSAALEAPEPSTPALQAVIDRVRSDPSADYSLDSLARIALVSPRHLSRLFHDEYGSTPARYVESIRVELAKGRLDAGHSVTMAAELSGFGTPEALRRAFVRQLKTSPQRYQRRFLSTQPGGASMS</sequence>
<keyword evidence="6" id="KW-1185">Reference proteome</keyword>
<dbReference type="Pfam" id="PF01965">
    <property type="entry name" value="DJ-1_PfpI"/>
    <property type="match status" value="1"/>
</dbReference>
<dbReference type="AlphaFoldDB" id="A0A495II59"/>
<dbReference type="OrthoDB" id="3992151at2"/>
<dbReference type="SUPFAM" id="SSF52317">
    <property type="entry name" value="Class I glutamine amidotransferase-like"/>
    <property type="match status" value="1"/>
</dbReference>
<evidence type="ECO:0000313" key="6">
    <source>
        <dbReference type="Proteomes" id="UP000280008"/>
    </source>
</evidence>
<dbReference type="SUPFAM" id="SSF46689">
    <property type="entry name" value="Homeodomain-like"/>
    <property type="match status" value="2"/>
</dbReference>
<dbReference type="SMART" id="SM00342">
    <property type="entry name" value="HTH_ARAC"/>
    <property type="match status" value="1"/>
</dbReference>
<dbReference type="PANTHER" id="PTHR43130">
    <property type="entry name" value="ARAC-FAMILY TRANSCRIPTIONAL REGULATOR"/>
    <property type="match status" value="1"/>
</dbReference>
<evidence type="ECO:0000259" key="4">
    <source>
        <dbReference type="PROSITE" id="PS01124"/>
    </source>
</evidence>
<name>A0A495II59_9MICO</name>
<dbReference type="Proteomes" id="UP000280008">
    <property type="component" value="Unassembled WGS sequence"/>
</dbReference>
<dbReference type="PROSITE" id="PS00041">
    <property type="entry name" value="HTH_ARAC_FAMILY_1"/>
    <property type="match status" value="1"/>
</dbReference>
<keyword evidence="2" id="KW-0238">DNA-binding</keyword>
<organism evidence="5 6">
    <name type="scientific">Frondihabitans australicus</name>
    <dbReference type="NCBI Taxonomy" id="386892"/>
    <lineage>
        <taxon>Bacteria</taxon>
        <taxon>Bacillati</taxon>
        <taxon>Actinomycetota</taxon>
        <taxon>Actinomycetes</taxon>
        <taxon>Micrococcales</taxon>
        <taxon>Microbacteriaceae</taxon>
        <taxon>Frondihabitans</taxon>
    </lineage>
</organism>
<dbReference type="InterPro" id="IPR052158">
    <property type="entry name" value="INH-QAR"/>
</dbReference>
<dbReference type="PROSITE" id="PS01124">
    <property type="entry name" value="HTH_ARAC_FAMILY_2"/>
    <property type="match status" value="1"/>
</dbReference>
<keyword evidence="3" id="KW-0804">Transcription</keyword>
<evidence type="ECO:0000313" key="5">
    <source>
        <dbReference type="EMBL" id="RKR75673.1"/>
    </source>
</evidence>
<dbReference type="PANTHER" id="PTHR43130:SF3">
    <property type="entry name" value="HTH-TYPE TRANSCRIPTIONAL REGULATOR RV1931C"/>
    <property type="match status" value="1"/>
</dbReference>
<proteinExistence type="predicted"/>
<dbReference type="InterPro" id="IPR009057">
    <property type="entry name" value="Homeodomain-like_sf"/>
</dbReference>
<gene>
    <name evidence="5" type="ORF">C8E83_2821</name>
</gene>
<dbReference type="InterPro" id="IPR018060">
    <property type="entry name" value="HTH_AraC"/>
</dbReference>
<dbReference type="GO" id="GO:0043565">
    <property type="term" value="F:sequence-specific DNA binding"/>
    <property type="evidence" value="ECO:0007669"/>
    <property type="project" value="InterPro"/>
</dbReference>
<dbReference type="Gene3D" id="1.10.10.60">
    <property type="entry name" value="Homeodomain-like"/>
    <property type="match status" value="1"/>
</dbReference>
<evidence type="ECO:0000256" key="2">
    <source>
        <dbReference type="ARBA" id="ARBA00023125"/>
    </source>
</evidence>
<feature type="domain" description="HTH araC/xylS-type" evidence="4">
    <location>
        <begin position="216"/>
        <end position="313"/>
    </location>
</feature>
<dbReference type="Pfam" id="PF12833">
    <property type="entry name" value="HTH_18"/>
    <property type="match status" value="1"/>
</dbReference>
<dbReference type="Gene3D" id="3.40.50.880">
    <property type="match status" value="1"/>
</dbReference>
<protein>
    <submittedName>
        <fullName evidence="5">Transcriptional regulator GlxA family with amidase domain</fullName>
    </submittedName>
</protein>
<keyword evidence="1" id="KW-0805">Transcription regulation</keyword>
<dbReference type="CDD" id="cd03137">
    <property type="entry name" value="GATase1_AraC_1"/>
    <property type="match status" value="1"/>
</dbReference>
<evidence type="ECO:0000256" key="3">
    <source>
        <dbReference type="ARBA" id="ARBA00023163"/>
    </source>
</evidence>
<reference evidence="5 6" key="1">
    <citation type="submission" date="2018-10" db="EMBL/GenBank/DDBJ databases">
        <title>Sequencing the genomes of 1000 actinobacteria strains.</title>
        <authorList>
            <person name="Klenk H.-P."/>
        </authorList>
    </citation>
    <scope>NUCLEOTIDE SEQUENCE [LARGE SCALE GENOMIC DNA]</scope>
    <source>
        <strain evidence="5 6">DSM 17894</strain>
    </source>
</reference>
<evidence type="ECO:0000256" key="1">
    <source>
        <dbReference type="ARBA" id="ARBA00023015"/>
    </source>
</evidence>
<dbReference type="EMBL" id="RBKS01000001">
    <property type="protein sequence ID" value="RKR75673.1"/>
    <property type="molecule type" value="Genomic_DNA"/>
</dbReference>